<evidence type="ECO:0000259" key="7">
    <source>
        <dbReference type="PROSITE" id="PS50110"/>
    </source>
</evidence>
<evidence type="ECO:0000256" key="6">
    <source>
        <dbReference type="PROSITE-ProRule" id="PRU01091"/>
    </source>
</evidence>
<sequence length="249" mass="27824">MVQIHDIECDVMLWSNQPIRAIVVEDDPNLRLGLADFLRLNSLSVTAVGSGAEFNRAFGTETFDIAIIDVNLPDVSGFEIARYITKITGIAVIMLTARAMRDDKLRGYAEGANLYLTKPVDCDELILAIRNLVHRTRQTGEMSKQSSQPSKSWIVDRIAQQLISPLGAIIKLSGREAKLILRLAEDNGRTVSRKDLSIALGYNNADIETRSLDAVLRRLRSKVRDTEDELPIHVVHSMGFHFSAEIKIR</sequence>
<feature type="modified residue" description="4-aspartylphosphate" evidence="5">
    <location>
        <position position="69"/>
    </location>
</feature>
<evidence type="ECO:0000256" key="2">
    <source>
        <dbReference type="ARBA" id="ARBA00023015"/>
    </source>
</evidence>
<dbReference type="SMART" id="SM00448">
    <property type="entry name" value="REC"/>
    <property type="match status" value="1"/>
</dbReference>
<dbReference type="PROSITE" id="PS50110">
    <property type="entry name" value="RESPONSE_REGULATORY"/>
    <property type="match status" value="1"/>
</dbReference>
<name>A0A643EU57_9HYPH</name>
<dbReference type="SUPFAM" id="SSF52172">
    <property type="entry name" value="CheY-like"/>
    <property type="match status" value="1"/>
</dbReference>
<dbReference type="CDD" id="cd17574">
    <property type="entry name" value="REC_OmpR"/>
    <property type="match status" value="1"/>
</dbReference>
<dbReference type="PANTHER" id="PTHR48111">
    <property type="entry name" value="REGULATOR OF RPOS"/>
    <property type="match status" value="1"/>
</dbReference>
<keyword evidence="5" id="KW-0597">Phosphoprotein</keyword>
<dbReference type="GO" id="GO:0000976">
    <property type="term" value="F:transcription cis-regulatory region binding"/>
    <property type="evidence" value="ECO:0007669"/>
    <property type="project" value="TreeGrafter"/>
</dbReference>
<feature type="DNA-binding region" description="OmpR/PhoB-type" evidence="6">
    <location>
        <begin position="143"/>
        <end position="244"/>
    </location>
</feature>
<dbReference type="InterPro" id="IPR016032">
    <property type="entry name" value="Sig_transdc_resp-reg_C-effctor"/>
</dbReference>
<comment type="caution">
    <text evidence="9">The sequence shown here is derived from an EMBL/GenBank/DDBJ whole genome shotgun (WGS) entry which is preliminary data.</text>
</comment>
<dbReference type="Pfam" id="PF00486">
    <property type="entry name" value="Trans_reg_C"/>
    <property type="match status" value="1"/>
</dbReference>
<dbReference type="Gene3D" id="3.40.50.2300">
    <property type="match status" value="1"/>
</dbReference>
<evidence type="ECO:0000256" key="4">
    <source>
        <dbReference type="ARBA" id="ARBA00023163"/>
    </source>
</evidence>
<dbReference type="PROSITE" id="PS51755">
    <property type="entry name" value="OMPR_PHOB"/>
    <property type="match status" value="1"/>
</dbReference>
<proteinExistence type="predicted"/>
<dbReference type="Pfam" id="PF00072">
    <property type="entry name" value="Response_reg"/>
    <property type="match status" value="1"/>
</dbReference>
<dbReference type="Gene3D" id="1.10.10.10">
    <property type="entry name" value="Winged helix-like DNA-binding domain superfamily/Winged helix DNA-binding domain"/>
    <property type="match status" value="1"/>
</dbReference>
<dbReference type="InterPro" id="IPR039420">
    <property type="entry name" value="WalR-like"/>
</dbReference>
<dbReference type="PANTHER" id="PTHR48111:SF67">
    <property type="entry name" value="TRANSCRIPTIONAL REGULATORY PROTEIN TCTD"/>
    <property type="match status" value="1"/>
</dbReference>
<dbReference type="InterPro" id="IPR001789">
    <property type="entry name" value="Sig_transdc_resp-reg_receiver"/>
</dbReference>
<dbReference type="EMBL" id="VZPE01000014">
    <property type="protein sequence ID" value="KAB0566164.1"/>
    <property type="molecule type" value="Genomic_DNA"/>
</dbReference>
<dbReference type="InterPro" id="IPR011006">
    <property type="entry name" value="CheY-like_superfamily"/>
</dbReference>
<dbReference type="SMART" id="SM00862">
    <property type="entry name" value="Trans_reg_C"/>
    <property type="match status" value="1"/>
</dbReference>
<evidence type="ECO:0000259" key="8">
    <source>
        <dbReference type="PROSITE" id="PS51755"/>
    </source>
</evidence>
<keyword evidence="2" id="KW-0805">Transcription regulation</keyword>
<dbReference type="GO" id="GO:0000156">
    <property type="term" value="F:phosphorelay response regulator activity"/>
    <property type="evidence" value="ECO:0007669"/>
    <property type="project" value="TreeGrafter"/>
</dbReference>
<dbReference type="InterPro" id="IPR036388">
    <property type="entry name" value="WH-like_DNA-bd_sf"/>
</dbReference>
<keyword evidence="3 6" id="KW-0238">DNA-binding</keyword>
<evidence type="ECO:0000313" key="9">
    <source>
        <dbReference type="EMBL" id="KAB0566164.1"/>
    </source>
</evidence>
<dbReference type="CDD" id="cd00383">
    <property type="entry name" value="trans_reg_C"/>
    <property type="match status" value="1"/>
</dbReference>
<protein>
    <recommendedName>
        <fullName evidence="1">Flagellar transcriptional regulator FtcR</fullName>
    </recommendedName>
</protein>
<dbReference type="AlphaFoldDB" id="A0A643EU57"/>
<dbReference type="RefSeq" id="WP_128094938.1">
    <property type="nucleotide sequence ID" value="NZ_JBHEEN010000016.1"/>
</dbReference>
<dbReference type="GO" id="GO:0005829">
    <property type="term" value="C:cytosol"/>
    <property type="evidence" value="ECO:0007669"/>
    <property type="project" value="TreeGrafter"/>
</dbReference>
<gene>
    <name evidence="9" type="ORF">F7Q93_22260</name>
</gene>
<evidence type="ECO:0000256" key="3">
    <source>
        <dbReference type="ARBA" id="ARBA00023125"/>
    </source>
</evidence>
<evidence type="ECO:0000256" key="1">
    <source>
        <dbReference type="ARBA" id="ARBA00015404"/>
    </source>
</evidence>
<dbReference type="GO" id="GO:0032993">
    <property type="term" value="C:protein-DNA complex"/>
    <property type="evidence" value="ECO:0007669"/>
    <property type="project" value="TreeGrafter"/>
</dbReference>
<accession>A0A643EU57</accession>
<dbReference type="SUPFAM" id="SSF46894">
    <property type="entry name" value="C-terminal effector domain of the bipartite response regulators"/>
    <property type="match status" value="1"/>
</dbReference>
<evidence type="ECO:0000256" key="5">
    <source>
        <dbReference type="PROSITE-ProRule" id="PRU00169"/>
    </source>
</evidence>
<feature type="domain" description="OmpR/PhoB-type" evidence="8">
    <location>
        <begin position="143"/>
        <end position="244"/>
    </location>
</feature>
<dbReference type="GO" id="GO:0006355">
    <property type="term" value="P:regulation of DNA-templated transcription"/>
    <property type="evidence" value="ECO:0007669"/>
    <property type="project" value="InterPro"/>
</dbReference>
<feature type="domain" description="Response regulatory" evidence="7">
    <location>
        <begin position="20"/>
        <end position="133"/>
    </location>
</feature>
<organism evidence="9">
    <name type="scientific">Brucella pituitosa</name>
    <dbReference type="NCBI Taxonomy" id="571256"/>
    <lineage>
        <taxon>Bacteria</taxon>
        <taxon>Pseudomonadati</taxon>
        <taxon>Pseudomonadota</taxon>
        <taxon>Alphaproteobacteria</taxon>
        <taxon>Hyphomicrobiales</taxon>
        <taxon>Brucellaceae</taxon>
        <taxon>Brucella/Ochrobactrum group</taxon>
        <taxon>Brucella</taxon>
    </lineage>
</organism>
<keyword evidence="4" id="KW-0804">Transcription</keyword>
<dbReference type="InterPro" id="IPR001867">
    <property type="entry name" value="OmpR/PhoB-type_DNA-bd"/>
</dbReference>
<reference evidence="9" key="1">
    <citation type="submission" date="2019-09" db="EMBL/GenBank/DDBJ databases">
        <title>Draft genome sequences of 48 bacterial type strains from the CCUG.</title>
        <authorList>
            <person name="Tunovic T."/>
            <person name="Pineiro-Iglesias B."/>
            <person name="Unosson C."/>
            <person name="Inganas E."/>
            <person name="Ohlen M."/>
            <person name="Cardew S."/>
            <person name="Jensie-Markopoulos S."/>
            <person name="Salva-Serra F."/>
            <person name="Jaen-Luchoro D."/>
            <person name="Karlsson R."/>
            <person name="Svensson-Stadler L."/>
            <person name="Chun J."/>
            <person name="Moore E."/>
        </authorList>
    </citation>
    <scope>NUCLEOTIDE SEQUENCE</scope>
    <source>
        <strain evidence="9">CCUG 50899</strain>
    </source>
</reference>